<keyword evidence="1" id="KW-0812">Transmembrane</keyword>
<protein>
    <submittedName>
        <fullName evidence="2">Uncharacterized protein</fullName>
    </submittedName>
</protein>
<sequence>MNGSIRFGTFFTFLGGSAVANGFFRMEENMTLGIILIVCGVAIDIMGLNYVEKGVKETLRVRDLERKAGVRKNV</sequence>
<dbReference type="RefSeq" id="YP_009839390.1">
    <property type="nucleotide sequence ID" value="NC_048720.1"/>
</dbReference>
<dbReference type="KEGG" id="vg:55600019"/>
<gene>
    <name evidence="2" type="primary">229</name>
    <name evidence="2" type="ORF">SEA_BLUEEYEDBEAUTY_229</name>
</gene>
<reference evidence="2 3" key="1">
    <citation type="submission" date="2018-06" db="EMBL/GenBank/DDBJ databases">
        <authorList>
            <person name="Luttrell C.E."/>
            <person name="Myers K.N."/>
            <person name="Simpson A.N."/>
            <person name="Sulollari A."/>
            <person name="Suri N."/>
            <person name="Nayek S."/>
            <person name="Bhuiyan S."/>
            <person name="Smith B.R."/>
            <person name="Hughes L.E."/>
            <person name="Garlena R.A."/>
            <person name="Russell D.A."/>
            <person name="Pope W.H."/>
            <person name="Jacobs-Sera D."/>
            <person name="Hatfull G.F."/>
        </authorList>
    </citation>
    <scope>NUCLEOTIDE SEQUENCE [LARGE SCALE GENOMIC DNA]</scope>
</reference>
<accession>A0A345L234</accession>
<keyword evidence="3" id="KW-1185">Reference proteome</keyword>
<evidence type="ECO:0000256" key="1">
    <source>
        <dbReference type="SAM" id="Phobius"/>
    </source>
</evidence>
<organism evidence="2 3">
    <name type="scientific">Streptomyces phage Blueeyedbeauty</name>
    <dbReference type="NCBI Taxonomy" id="2250336"/>
    <lineage>
        <taxon>Viruses</taxon>
        <taxon>Duplodnaviria</taxon>
        <taxon>Heunggongvirae</taxon>
        <taxon>Uroviricota</taxon>
        <taxon>Caudoviricetes</taxon>
        <taxon>Stanwilliamsviridae</taxon>
        <taxon>Loccivirinae</taxon>
        <taxon>Annadreamyvirus</taxon>
        <taxon>Annadreamyvirus blueeyedbeauty</taxon>
    </lineage>
</organism>
<evidence type="ECO:0000313" key="3">
    <source>
        <dbReference type="Proteomes" id="UP000258408"/>
    </source>
</evidence>
<name>A0A345L234_9CAUD</name>
<dbReference type="EMBL" id="MH536814">
    <property type="protein sequence ID" value="AXH49336.1"/>
    <property type="molecule type" value="Genomic_DNA"/>
</dbReference>
<keyword evidence="1" id="KW-0472">Membrane</keyword>
<feature type="transmembrane region" description="Helical" evidence="1">
    <location>
        <begin position="30"/>
        <end position="51"/>
    </location>
</feature>
<evidence type="ECO:0000313" key="2">
    <source>
        <dbReference type="EMBL" id="AXH49336.1"/>
    </source>
</evidence>
<keyword evidence="1" id="KW-1133">Transmembrane helix</keyword>
<proteinExistence type="predicted"/>
<dbReference type="Proteomes" id="UP000258408">
    <property type="component" value="Segment"/>
</dbReference>
<dbReference type="GeneID" id="55600019"/>